<sequence length="104" mass="12109">MPTPGASFETHFETASLTCSSESRNTRFPPPNLGWRLSHKRSSRPCPERQRCYRFQISVLAWRCQMLGWRERLVDYYAGFMASVLIVGKEIFQPGRVPVVEWKT</sequence>
<reference evidence="1" key="1">
    <citation type="submission" date="2020-01" db="EMBL/GenBank/DDBJ databases">
        <authorList>
            <consortium name="DOE Joint Genome Institute"/>
            <person name="Haridas S."/>
            <person name="Albert R."/>
            <person name="Binder M."/>
            <person name="Bloem J."/>
            <person name="Labutti K."/>
            <person name="Salamov A."/>
            <person name="Andreopoulos B."/>
            <person name="Baker S.E."/>
            <person name="Barry K."/>
            <person name="Bills G."/>
            <person name="Bluhm B.H."/>
            <person name="Cannon C."/>
            <person name="Castanera R."/>
            <person name="Culley D.E."/>
            <person name="Daum C."/>
            <person name="Ezra D."/>
            <person name="Gonzalez J.B."/>
            <person name="Henrissat B."/>
            <person name="Kuo A."/>
            <person name="Liang C."/>
            <person name="Lipzen A."/>
            <person name="Lutzoni F."/>
            <person name="Magnuson J."/>
            <person name="Mondo S."/>
            <person name="Nolan M."/>
            <person name="Ohm R."/>
            <person name="Pangilinan J."/>
            <person name="Park H.-J."/>
            <person name="Ramirez L."/>
            <person name="Alfaro M."/>
            <person name="Sun H."/>
            <person name="Tritt A."/>
            <person name="Yoshinaga Y."/>
            <person name="Zwiers L.-H."/>
            <person name="Turgeon B.G."/>
            <person name="Goodwin S.B."/>
            <person name="Spatafora J.W."/>
            <person name="Crous P.W."/>
            <person name="Grigoriev I.V."/>
        </authorList>
    </citation>
    <scope>NUCLEOTIDE SEQUENCE</scope>
    <source>
        <strain evidence="1">P77</strain>
    </source>
</reference>
<name>A0A6A5KP34_9PLEO</name>
<organism evidence="1 2">
    <name type="scientific">Decorospora gaudefroyi</name>
    <dbReference type="NCBI Taxonomy" id="184978"/>
    <lineage>
        <taxon>Eukaryota</taxon>
        <taxon>Fungi</taxon>
        <taxon>Dikarya</taxon>
        <taxon>Ascomycota</taxon>
        <taxon>Pezizomycotina</taxon>
        <taxon>Dothideomycetes</taxon>
        <taxon>Pleosporomycetidae</taxon>
        <taxon>Pleosporales</taxon>
        <taxon>Pleosporineae</taxon>
        <taxon>Pleosporaceae</taxon>
        <taxon>Decorospora</taxon>
    </lineage>
</organism>
<evidence type="ECO:0000313" key="2">
    <source>
        <dbReference type="Proteomes" id="UP000800040"/>
    </source>
</evidence>
<evidence type="ECO:0000313" key="1">
    <source>
        <dbReference type="EMBL" id="KAF1836886.1"/>
    </source>
</evidence>
<proteinExistence type="predicted"/>
<protein>
    <submittedName>
        <fullName evidence="1">Uncharacterized protein</fullName>
    </submittedName>
</protein>
<dbReference type="EMBL" id="ML975268">
    <property type="protein sequence ID" value="KAF1836886.1"/>
    <property type="molecule type" value="Genomic_DNA"/>
</dbReference>
<dbReference type="AlphaFoldDB" id="A0A6A5KP34"/>
<gene>
    <name evidence="1" type="ORF">BDW02DRAFT_203179</name>
</gene>
<keyword evidence="2" id="KW-1185">Reference proteome</keyword>
<dbReference type="Proteomes" id="UP000800040">
    <property type="component" value="Unassembled WGS sequence"/>
</dbReference>
<accession>A0A6A5KP34</accession>